<evidence type="ECO:0000313" key="4">
    <source>
        <dbReference type="Proteomes" id="UP001642409"/>
    </source>
</evidence>
<evidence type="ECO:0000313" key="2">
    <source>
        <dbReference type="EMBL" id="CAI9949235.1"/>
    </source>
</evidence>
<evidence type="ECO:0000313" key="3">
    <source>
        <dbReference type="EMBL" id="CAL6092406.1"/>
    </source>
</evidence>
<proteinExistence type="predicted"/>
<sequence>MPRPVVYQDCLNDKSYEKVHLALNSFFDSISIQPANITKELHKFIAIGKRSLQNQDILNYLEQFQNSEDMHKNLVPYLRHCMEEANFWKVSGVNMTQVVDAEKIRPLDRKCAVVSPLPPKAIAPRQVPKSVSPKLQKSPQLHQSSQYAQNVLRVTTFSPTRLKPIQQPLAPFKFQKIVQKPRSQNLPLKPLDVEAQFRIIKKQQLKIDVPAVSKLQGFQNEFEQFTKQYERLKTELNQFQWMASGSQQPSNLVKSDLNVIEEHVELEHPEENVEVEYNTRASKYTDSGSTANQEHIIFGQAKKPKIPNNETKMFKVVPYDDTKISTQQLIQQKQKQIKIYQKWSEKWRKHDPTFTYNQFRSKYLTLVHKISTYRLLFSKINLSNTKYQLQMNKEFLNKPHTFQQLVHLHSSKLVPLPNMLADNLKLITFKEKPKAVTEYMKQLFNLSAQVLPLLIQNDYTILSERGQKIILLQNWNQQMEKKVIDIFNANTKKPLFKKAKKYENGWFLNQMGSEEATFVIAFLAYALEIKIEQMI</sequence>
<accession>A0AA86QBV2</accession>
<organism evidence="2">
    <name type="scientific">Hexamita inflata</name>
    <dbReference type="NCBI Taxonomy" id="28002"/>
    <lineage>
        <taxon>Eukaryota</taxon>
        <taxon>Metamonada</taxon>
        <taxon>Diplomonadida</taxon>
        <taxon>Hexamitidae</taxon>
        <taxon>Hexamitinae</taxon>
        <taxon>Hexamita</taxon>
    </lineage>
</organism>
<evidence type="ECO:0000256" key="1">
    <source>
        <dbReference type="SAM" id="MobiDB-lite"/>
    </source>
</evidence>
<reference evidence="3 4" key="2">
    <citation type="submission" date="2024-07" db="EMBL/GenBank/DDBJ databases">
        <authorList>
            <person name="Akdeniz Z."/>
        </authorList>
    </citation>
    <scope>NUCLEOTIDE SEQUENCE [LARGE SCALE GENOMIC DNA]</scope>
</reference>
<dbReference type="EMBL" id="CATOUU010000794">
    <property type="protein sequence ID" value="CAI9949235.1"/>
    <property type="molecule type" value="Genomic_DNA"/>
</dbReference>
<gene>
    <name evidence="2" type="ORF">HINF_LOCUS36880</name>
    <name evidence="3" type="ORF">HINF_LOCUS66250</name>
</gene>
<comment type="caution">
    <text evidence="2">The sequence shown here is derived from an EMBL/GenBank/DDBJ whole genome shotgun (WGS) entry which is preliminary data.</text>
</comment>
<dbReference type="Proteomes" id="UP001642409">
    <property type="component" value="Unassembled WGS sequence"/>
</dbReference>
<name>A0AA86QBV2_9EUKA</name>
<dbReference type="EMBL" id="CAXDID020000444">
    <property type="protein sequence ID" value="CAL6092406.1"/>
    <property type="molecule type" value="Genomic_DNA"/>
</dbReference>
<reference evidence="2" key="1">
    <citation type="submission" date="2023-06" db="EMBL/GenBank/DDBJ databases">
        <authorList>
            <person name="Kurt Z."/>
        </authorList>
    </citation>
    <scope>NUCLEOTIDE SEQUENCE</scope>
</reference>
<protein>
    <submittedName>
        <fullName evidence="3">Hypothetical_protein</fullName>
    </submittedName>
</protein>
<feature type="compositionally biased region" description="Polar residues" evidence="1">
    <location>
        <begin position="133"/>
        <end position="144"/>
    </location>
</feature>
<feature type="region of interest" description="Disordered" evidence="1">
    <location>
        <begin position="125"/>
        <end position="144"/>
    </location>
</feature>
<keyword evidence="4" id="KW-1185">Reference proteome</keyword>
<dbReference type="AlphaFoldDB" id="A0AA86QBV2"/>